<dbReference type="STRING" id="45351.A7RGU4"/>
<dbReference type="Pfam" id="PF17784">
    <property type="entry name" value="Sulfotransfer_4"/>
    <property type="match status" value="1"/>
</dbReference>
<evidence type="ECO:0000313" key="2">
    <source>
        <dbReference type="EMBL" id="EDO49231.1"/>
    </source>
</evidence>
<dbReference type="OMA" id="IYHMREV"/>
<dbReference type="PhylomeDB" id="A7RGU4"/>
<dbReference type="InterPro" id="IPR040632">
    <property type="entry name" value="Sulfotransfer_4"/>
</dbReference>
<keyword evidence="1" id="KW-1133">Transmembrane helix</keyword>
<dbReference type="PANTHER" id="PTHR36978:SF4">
    <property type="entry name" value="P-LOOP CONTAINING NUCLEOSIDE TRIPHOSPHATE HYDROLASE PROTEIN"/>
    <property type="match status" value="1"/>
</dbReference>
<dbReference type="PANTHER" id="PTHR36978">
    <property type="entry name" value="P-LOOP CONTAINING NUCLEOTIDE TRIPHOSPHATE HYDROLASE"/>
    <property type="match status" value="1"/>
</dbReference>
<evidence type="ECO:0000313" key="3">
    <source>
        <dbReference type="Proteomes" id="UP000001593"/>
    </source>
</evidence>
<evidence type="ECO:0000256" key="1">
    <source>
        <dbReference type="SAM" id="Phobius"/>
    </source>
</evidence>
<dbReference type="SUPFAM" id="SSF52540">
    <property type="entry name" value="P-loop containing nucleoside triphosphate hydrolases"/>
    <property type="match status" value="1"/>
</dbReference>
<keyword evidence="1" id="KW-0472">Membrane</keyword>
<dbReference type="HOGENOM" id="CLU_061199_2_2_1"/>
<dbReference type="InterPro" id="IPR027417">
    <property type="entry name" value="P-loop_NTPase"/>
</dbReference>
<name>A7RGU4_NEMVE</name>
<keyword evidence="3" id="KW-1185">Reference proteome</keyword>
<dbReference type="AlphaFoldDB" id="A7RGU4"/>
<dbReference type="Gene3D" id="3.40.50.300">
    <property type="entry name" value="P-loop containing nucleotide triphosphate hydrolases"/>
    <property type="match status" value="1"/>
</dbReference>
<proteinExistence type="predicted"/>
<dbReference type="InParanoid" id="A7RGU4"/>
<dbReference type="OrthoDB" id="272681at2759"/>
<protein>
    <submittedName>
        <fullName evidence="2">Uncharacterized protein</fullName>
    </submittedName>
</protein>
<feature type="transmembrane region" description="Helical" evidence="1">
    <location>
        <begin position="223"/>
        <end position="245"/>
    </location>
</feature>
<organism evidence="2 3">
    <name type="scientific">Nematostella vectensis</name>
    <name type="common">Starlet sea anemone</name>
    <dbReference type="NCBI Taxonomy" id="45351"/>
    <lineage>
        <taxon>Eukaryota</taxon>
        <taxon>Metazoa</taxon>
        <taxon>Cnidaria</taxon>
        <taxon>Anthozoa</taxon>
        <taxon>Hexacorallia</taxon>
        <taxon>Actiniaria</taxon>
        <taxon>Edwardsiidae</taxon>
        <taxon>Nematostella</taxon>
    </lineage>
</organism>
<dbReference type="EMBL" id="DS469510">
    <property type="protein sequence ID" value="EDO49231.1"/>
    <property type="molecule type" value="Genomic_DNA"/>
</dbReference>
<keyword evidence="1" id="KW-0812">Transmembrane</keyword>
<accession>A7RGU4</accession>
<reference evidence="2 3" key="1">
    <citation type="journal article" date="2007" name="Science">
        <title>Sea anemone genome reveals ancestral eumetazoan gene repertoire and genomic organization.</title>
        <authorList>
            <person name="Putnam N.H."/>
            <person name="Srivastava M."/>
            <person name="Hellsten U."/>
            <person name="Dirks B."/>
            <person name="Chapman J."/>
            <person name="Salamov A."/>
            <person name="Terry A."/>
            <person name="Shapiro H."/>
            <person name="Lindquist E."/>
            <person name="Kapitonov V.V."/>
            <person name="Jurka J."/>
            <person name="Genikhovich G."/>
            <person name="Grigoriev I.V."/>
            <person name="Lucas S.M."/>
            <person name="Steele R.E."/>
            <person name="Finnerty J.R."/>
            <person name="Technau U."/>
            <person name="Martindale M.Q."/>
            <person name="Rokhsar D.S."/>
        </authorList>
    </citation>
    <scope>NUCLEOTIDE SEQUENCE [LARGE SCALE GENOMIC DNA]</scope>
    <source>
        <strain evidence="3">CH2 X CH6</strain>
    </source>
</reference>
<sequence>MKVICAGICKTATKSMAKALRILGYNVYDVEEQICELFDDWLDLIEHGRLPDFEAMFENVDAITDLPGNFFFEEILKASPDAKVILTVREQEAWLRSSKKQLKMVQGLFSKLWFLSLSPIYLGIRKITNGMVAALYGTINAESTWIIAKALEMHNQRVRSTVPPGQLLEYSVTEGWGPLCDFLGHATPKEKFPHENVKGEFTKRWEGVPSGEKKLGRRILLEIGVRLSVIAGGLVAGGFGLYLLYHRE</sequence>
<gene>
    <name evidence="2" type="ORF">NEMVEDRAFT_v1g196945</name>
</gene>
<dbReference type="Proteomes" id="UP000001593">
    <property type="component" value="Unassembled WGS sequence"/>
</dbReference>
<dbReference type="KEGG" id="nve:5521390"/>
<dbReference type="eggNOG" id="ENOG502S41B">
    <property type="taxonomic scope" value="Eukaryota"/>
</dbReference>